<evidence type="ECO:0000256" key="5">
    <source>
        <dbReference type="ARBA" id="ARBA00022695"/>
    </source>
</evidence>
<accession>A0A8F5MJU0</accession>
<dbReference type="Pfam" id="PF00799">
    <property type="entry name" value="Gemini_AL1"/>
    <property type="match status" value="1"/>
</dbReference>
<name>A0A8F5MJU0_9VIRU</name>
<keyword evidence="12" id="KW-0190">Covalent protein-DNA linkage</keyword>
<evidence type="ECO:0000313" key="16">
    <source>
        <dbReference type="EMBL" id="QXN75617.1"/>
    </source>
</evidence>
<dbReference type="GO" id="GO:0016888">
    <property type="term" value="F:DNA endonuclease activity, producing 5'-phosphomonoesters"/>
    <property type="evidence" value="ECO:0007669"/>
    <property type="project" value="InterPro"/>
</dbReference>
<keyword evidence="10" id="KW-0255">Endonuclease</keyword>
<keyword evidence="13" id="KW-0238">DNA-binding</keyword>
<dbReference type="GO" id="GO:0003677">
    <property type="term" value="F:DNA binding"/>
    <property type="evidence" value="ECO:0007669"/>
    <property type="project" value="UniProtKB-KW"/>
</dbReference>
<keyword evidence="4" id="KW-0808">Transferase</keyword>
<evidence type="ECO:0000256" key="1">
    <source>
        <dbReference type="ARBA" id="ARBA00004147"/>
    </source>
</evidence>
<comment type="subcellular location">
    <subcellularLocation>
        <location evidence="1">Host nucleus</location>
    </subcellularLocation>
</comment>
<evidence type="ECO:0000256" key="6">
    <source>
        <dbReference type="ARBA" id="ARBA00022705"/>
    </source>
</evidence>
<reference evidence="15" key="1">
    <citation type="submission" date="2021-02" db="EMBL/GenBank/DDBJ databases">
        <title>Agricultural practices are the primary influencer of seasonal variation in a dryland aerobiome.</title>
        <authorList>
            <person name="Finn D.R."/>
            <person name="Maldonado J."/>
            <person name="Schmidlin K."/>
            <person name="Kraberger S."/>
            <person name="Fontenele R.S."/>
            <person name="Herckes P."/>
            <person name="Fraser M."/>
            <person name="Garcia-Pichel F."/>
            <person name="Varsani A."/>
        </authorList>
    </citation>
    <scope>NUCLEOTIDE SEQUENCE</scope>
    <source>
        <strain evidence="15">D2_1204</strain>
        <strain evidence="16">D4_1306</strain>
    </source>
</reference>
<dbReference type="GO" id="GO:0016779">
    <property type="term" value="F:nucleotidyltransferase activity"/>
    <property type="evidence" value="ECO:0007669"/>
    <property type="project" value="UniProtKB-KW"/>
</dbReference>
<dbReference type="GO" id="GO:0006260">
    <property type="term" value="P:DNA replication"/>
    <property type="evidence" value="ECO:0007669"/>
    <property type="project" value="UniProtKB-KW"/>
</dbReference>
<organism evidence="15">
    <name type="scientific">Genomoviridae sp</name>
    <dbReference type="NCBI Taxonomy" id="2202565"/>
    <lineage>
        <taxon>Viruses</taxon>
        <taxon>Monodnaviria</taxon>
        <taxon>Shotokuvirae</taxon>
        <taxon>Cressdnaviricota</taxon>
        <taxon>Repensiviricetes</taxon>
        <taxon>Geplafuvirales</taxon>
        <taxon>Genomoviridae</taxon>
    </lineage>
</organism>
<dbReference type="PROSITE" id="PS52020">
    <property type="entry name" value="CRESS_DNA_REP"/>
    <property type="match status" value="1"/>
</dbReference>
<dbReference type="GO" id="GO:0042025">
    <property type="term" value="C:host cell nucleus"/>
    <property type="evidence" value="ECO:0007669"/>
    <property type="project" value="UniProtKB-SubCell"/>
</dbReference>
<keyword evidence="5" id="KW-0548">Nucleotidyltransferase</keyword>
<dbReference type="InterPro" id="IPR001301">
    <property type="entry name" value="Gemini_AL1_CLV"/>
</dbReference>
<evidence type="ECO:0000259" key="14">
    <source>
        <dbReference type="PROSITE" id="PS52020"/>
    </source>
</evidence>
<proteinExistence type="predicted"/>
<evidence type="ECO:0000256" key="10">
    <source>
        <dbReference type="ARBA" id="ARBA00022759"/>
    </source>
</evidence>
<keyword evidence="7" id="KW-0540">Nuclease</keyword>
<evidence type="ECO:0000256" key="8">
    <source>
        <dbReference type="ARBA" id="ARBA00022723"/>
    </source>
</evidence>
<evidence type="ECO:0000256" key="7">
    <source>
        <dbReference type="ARBA" id="ARBA00022722"/>
    </source>
</evidence>
<evidence type="ECO:0000256" key="9">
    <source>
        <dbReference type="ARBA" id="ARBA00022741"/>
    </source>
</evidence>
<dbReference type="EMBL" id="MW678950">
    <property type="protein sequence ID" value="QXN75615.1"/>
    <property type="molecule type" value="Genomic_DNA"/>
</dbReference>
<dbReference type="EMBL" id="MW678951">
    <property type="protein sequence ID" value="QXN75617.1"/>
    <property type="molecule type" value="Genomic_DNA"/>
</dbReference>
<evidence type="ECO:0000256" key="4">
    <source>
        <dbReference type="ARBA" id="ARBA00022679"/>
    </source>
</evidence>
<dbReference type="Gene3D" id="3.40.1310.20">
    <property type="match status" value="1"/>
</dbReference>
<dbReference type="GO" id="GO:0000166">
    <property type="term" value="F:nucleotide binding"/>
    <property type="evidence" value="ECO:0007669"/>
    <property type="project" value="UniProtKB-KW"/>
</dbReference>
<dbReference type="GO" id="GO:0005198">
    <property type="term" value="F:structural molecule activity"/>
    <property type="evidence" value="ECO:0007669"/>
    <property type="project" value="InterPro"/>
</dbReference>
<dbReference type="SUPFAM" id="SSF55464">
    <property type="entry name" value="Origin of replication-binding domain, RBD-like"/>
    <property type="match status" value="1"/>
</dbReference>
<keyword evidence="11" id="KW-0378">Hydrolase</keyword>
<evidence type="ECO:0000313" key="15">
    <source>
        <dbReference type="EMBL" id="QXN75615.1"/>
    </source>
</evidence>
<evidence type="ECO:0000256" key="13">
    <source>
        <dbReference type="ARBA" id="ARBA00023125"/>
    </source>
</evidence>
<keyword evidence="3" id="KW-1048">Host nucleus</keyword>
<evidence type="ECO:0000256" key="11">
    <source>
        <dbReference type="ARBA" id="ARBA00022801"/>
    </source>
</evidence>
<protein>
    <recommendedName>
        <fullName evidence="2">Replication-associated protein</fullName>
    </recommendedName>
</protein>
<keyword evidence="9" id="KW-0547">Nucleotide-binding</keyword>
<feature type="domain" description="CRESS-DNA virus Rep endonuclease" evidence="14">
    <location>
        <begin position="4"/>
        <end position="105"/>
    </location>
</feature>
<evidence type="ECO:0000256" key="12">
    <source>
        <dbReference type="ARBA" id="ARBA00023124"/>
    </source>
</evidence>
<dbReference type="GO" id="GO:0046872">
    <property type="term" value="F:metal ion binding"/>
    <property type="evidence" value="ECO:0007669"/>
    <property type="project" value="UniProtKB-KW"/>
</dbReference>
<keyword evidence="8" id="KW-0479">Metal-binding</keyword>
<dbReference type="Pfam" id="PF08283">
    <property type="entry name" value="Gemini_AL1_M"/>
    <property type="match status" value="1"/>
</dbReference>
<sequence>MTFRFAARYGLLTFPQSGDLEPDSVVNHLTELGARCIVGREKHQDGGIHLHAFFMFQRKFESRNVRVFDVDGRHPNVVRGYSTPEKGYAYAIKDGDIAGGDLGIDDVRAKVSVSRANWDEIKLAPTREEFFEAVGRLEPKSLCCSFSSLRAYADWKYRPEPVPYRHPANVSLTTAAFPELSAWVSHNLEGSEHSGRRRSLVLYGPTRLGKTLWARSLGNHAYFGGLYSLDEDVKDVDYAVFDDMQGGTKFFHAYKFWLGCQSQFWATDKYKGKKLIHWGKPSIYIANANPLLDDGIDHDWMLGNCDFVEITESLLVPVESGLGSEG</sequence>
<evidence type="ECO:0000256" key="3">
    <source>
        <dbReference type="ARBA" id="ARBA00022562"/>
    </source>
</evidence>
<keyword evidence="6" id="KW-0235">DNA replication</keyword>
<dbReference type="InterPro" id="IPR022692">
    <property type="entry name" value="Gemini_AL1_REP_central"/>
</dbReference>
<dbReference type="SUPFAM" id="SSF52540">
    <property type="entry name" value="P-loop containing nucleoside triphosphate hydrolases"/>
    <property type="match status" value="1"/>
</dbReference>
<dbReference type="PRINTS" id="PR00228">
    <property type="entry name" value="GEMCOATCLVL1"/>
</dbReference>
<evidence type="ECO:0000256" key="2">
    <source>
        <dbReference type="ARBA" id="ARBA00014531"/>
    </source>
</evidence>
<dbReference type="InterPro" id="IPR027417">
    <property type="entry name" value="P-loop_NTPase"/>
</dbReference>
<dbReference type="InterPro" id="IPR049912">
    <property type="entry name" value="CRESS_DNA_REP"/>
</dbReference>